<dbReference type="SUPFAM" id="SSF56601">
    <property type="entry name" value="beta-lactamase/transpeptidase-like"/>
    <property type="match status" value="1"/>
</dbReference>
<feature type="domain" description="Beta-lactamase-like ARB-00930-like C-terminal" evidence="4">
    <location>
        <begin position="434"/>
        <end position="585"/>
    </location>
</feature>
<evidence type="ECO:0000313" key="5">
    <source>
        <dbReference type="EMBL" id="CAG8303167.1"/>
    </source>
</evidence>
<dbReference type="Pfam" id="PF26335">
    <property type="entry name" value="ARB_00930_C"/>
    <property type="match status" value="1"/>
</dbReference>
<protein>
    <recommendedName>
        <fullName evidence="7">Beta-lactamase-related domain-containing protein</fullName>
    </recommendedName>
</protein>
<dbReference type="InterPro" id="IPR051478">
    <property type="entry name" value="Beta-lactamase-like_AB/R"/>
</dbReference>
<evidence type="ECO:0000256" key="2">
    <source>
        <dbReference type="SAM" id="SignalP"/>
    </source>
</evidence>
<feature type="chain" id="PRO_5040769399" description="Beta-lactamase-related domain-containing protein" evidence="2">
    <location>
        <begin position="24"/>
        <end position="585"/>
    </location>
</feature>
<organism evidence="5 6">
    <name type="scientific">Penicillium salamii</name>
    <dbReference type="NCBI Taxonomy" id="1612424"/>
    <lineage>
        <taxon>Eukaryota</taxon>
        <taxon>Fungi</taxon>
        <taxon>Dikarya</taxon>
        <taxon>Ascomycota</taxon>
        <taxon>Pezizomycotina</taxon>
        <taxon>Eurotiomycetes</taxon>
        <taxon>Eurotiomycetidae</taxon>
        <taxon>Eurotiales</taxon>
        <taxon>Aspergillaceae</taxon>
        <taxon>Penicillium</taxon>
    </lineage>
</organism>
<dbReference type="OrthoDB" id="6220758at2759"/>
<evidence type="ECO:0000259" key="3">
    <source>
        <dbReference type="Pfam" id="PF00144"/>
    </source>
</evidence>
<dbReference type="Gene3D" id="3.40.710.10">
    <property type="entry name" value="DD-peptidase/beta-lactamase superfamily"/>
    <property type="match status" value="1"/>
</dbReference>
<name>A0A9W4N6N2_9EURO</name>
<accession>A0A9W4N6N2</accession>
<dbReference type="Pfam" id="PF00144">
    <property type="entry name" value="Beta-lactamase"/>
    <property type="match status" value="1"/>
</dbReference>
<dbReference type="PANTHER" id="PTHR22935">
    <property type="entry name" value="PENICILLIN-BINDING PROTEIN"/>
    <property type="match status" value="1"/>
</dbReference>
<reference evidence="5" key="1">
    <citation type="submission" date="2021-07" db="EMBL/GenBank/DDBJ databases">
        <authorList>
            <person name="Branca A.L. A."/>
        </authorList>
    </citation>
    <scope>NUCLEOTIDE SEQUENCE</scope>
</reference>
<dbReference type="PANTHER" id="PTHR22935:SF95">
    <property type="entry name" value="BETA-LACTAMASE-LIKE 1-RELATED"/>
    <property type="match status" value="1"/>
</dbReference>
<gene>
    <name evidence="5" type="ORF">PSALAMII_LOCUS1953</name>
</gene>
<comment type="caution">
    <text evidence="5">The sequence shown here is derived from an EMBL/GenBank/DDBJ whole genome shotgun (WGS) entry which is preliminary data.</text>
</comment>
<proteinExistence type="inferred from homology"/>
<dbReference type="InterPro" id="IPR012338">
    <property type="entry name" value="Beta-lactam/transpept-like"/>
</dbReference>
<evidence type="ECO:0000256" key="1">
    <source>
        <dbReference type="ARBA" id="ARBA00038473"/>
    </source>
</evidence>
<keyword evidence="2" id="KW-0732">Signal</keyword>
<dbReference type="InterPro" id="IPR058664">
    <property type="entry name" value="ARB_00930-like_C"/>
</dbReference>
<evidence type="ECO:0000313" key="6">
    <source>
        <dbReference type="Proteomes" id="UP001152646"/>
    </source>
</evidence>
<sequence>MISSKYKLLAAVVAFAGVQVHAACEPEISFPAPEYNNTTLDHVFKIIDGNLNTAIVAGDFNGTSFSLEISSSKETMHTKYHFDESLGGSPINESSIYRIASNTKIFTALGIIRLEAAGKLSLDDEVTDYIPKLLDGAGKISWKGITIRSLLSHSSGIPDNCGFLSFLNIDPSPGTDFLFGQDGDEDLALLLSDPSVVGLPPLTESQSKQLPKCDAYTDYEVPCTADDFVNGLHHLTPVFAPQKESSYSNVGFDLLGQVISNVSRIRYEDYITKTIINPLGLHNTSFDVPDSLSAASAGPNSDWGHDAGAGNPGGGLYSSSSDMIKFLRWILSNYKHLSPTMNWLQPAAWNTGSHSLLGYPWEIFRTTDILPKTKRPVTFYTKGGGLTGYYSYSIIIPQYNIVLFMAVAGDLTALNTIFTQILNPLVIAAEAEAMSQLKYTYAGVYESAKKSLNSSITLTQTDPRALHITSWISNSTDVLASLIPLVAAKAGTSGDMYLQLQPTFEKRHRDGLVGEVWRFINVIDDYDLPTNATTVWNDYCVSNVDPLSYGTVPLNEAVFWRKSTDSNSPVTDVTLSAFRVDLKRK</sequence>
<dbReference type="Proteomes" id="UP001152646">
    <property type="component" value="Unassembled WGS sequence"/>
</dbReference>
<dbReference type="EMBL" id="CAJVPA010000077">
    <property type="protein sequence ID" value="CAG8303167.1"/>
    <property type="molecule type" value="Genomic_DNA"/>
</dbReference>
<comment type="similarity">
    <text evidence="1">Belongs to the beta-lactamase family.</text>
</comment>
<evidence type="ECO:0008006" key="7">
    <source>
        <dbReference type="Google" id="ProtNLM"/>
    </source>
</evidence>
<evidence type="ECO:0000259" key="4">
    <source>
        <dbReference type="Pfam" id="PF26335"/>
    </source>
</evidence>
<feature type="signal peptide" evidence="2">
    <location>
        <begin position="1"/>
        <end position="23"/>
    </location>
</feature>
<feature type="domain" description="Beta-lactamase-related" evidence="3">
    <location>
        <begin position="81"/>
        <end position="409"/>
    </location>
</feature>
<dbReference type="InterPro" id="IPR001466">
    <property type="entry name" value="Beta-lactam-related"/>
</dbReference>
<dbReference type="AlphaFoldDB" id="A0A9W4N6N2"/>